<evidence type="ECO:0000256" key="5">
    <source>
        <dbReference type="ARBA" id="ARBA00037900"/>
    </source>
</evidence>
<dbReference type="EC" id="3.5.1.19" evidence="6"/>
<dbReference type="Pfam" id="PF00857">
    <property type="entry name" value="Isochorismatase"/>
    <property type="match status" value="1"/>
</dbReference>
<dbReference type="AlphaFoldDB" id="A0A9P3L6U7"/>
<comment type="similarity">
    <text evidence="1">Belongs to the isochorismatase family.</text>
</comment>
<feature type="domain" description="Isochorismatase-like" evidence="8">
    <location>
        <begin position="5"/>
        <end position="218"/>
    </location>
</feature>
<evidence type="ECO:0000256" key="7">
    <source>
        <dbReference type="ARBA" id="ARBA00043224"/>
    </source>
</evidence>
<evidence type="ECO:0000256" key="2">
    <source>
        <dbReference type="ARBA" id="ARBA00022642"/>
    </source>
</evidence>
<keyword evidence="10" id="KW-1185">Reference proteome</keyword>
<protein>
    <recommendedName>
        <fullName evidence="6">nicotinamidase</fullName>
        <ecNumber evidence="6">3.5.1.19</ecNumber>
    </recommendedName>
    <alternativeName>
        <fullName evidence="7">Nicotinamide deamidase</fullName>
    </alternativeName>
</protein>
<evidence type="ECO:0000256" key="4">
    <source>
        <dbReference type="ARBA" id="ARBA00022801"/>
    </source>
</evidence>
<keyword evidence="4 9" id="KW-0378">Hydrolase</keyword>
<dbReference type="InterPro" id="IPR036380">
    <property type="entry name" value="Isochorismatase-like_sf"/>
</dbReference>
<evidence type="ECO:0000256" key="6">
    <source>
        <dbReference type="ARBA" id="ARBA00039017"/>
    </source>
</evidence>
<dbReference type="InterPro" id="IPR052347">
    <property type="entry name" value="Isochorismatase_Nicotinamidase"/>
</dbReference>
<dbReference type="Gene3D" id="3.40.50.850">
    <property type="entry name" value="Isochorismatase-like"/>
    <property type="match status" value="1"/>
</dbReference>
<dbReference type="GO" id="GO:0019363">
    <property type="term" value="P:pyridine nucleotide biosynthetic process"/>
    <property type="evidence" value="ECO:0007669"/>
    <property type="project" value="UniProtKB-KW"/>
</dbReference>
<gene>
    <name evidence="9" type="ORF">PsYK624_003110</name>
</gene>
<dbReference type="InterPro" id="IPR000868">
    <property type="entry name" value="Isochorismatase-like_dom"/>
</dbReference>
<dbReference type="PANTHER" id="PTHR11080:SF2">
    <property type="entry name" value="LD05707P"/>
    <property type="match status" value="1"/>
</dbReference>
<organism evidence="9 10">
    <name type="scientific">Phanerochaete sordida</name>
    <dbReference type="NCBI Taxonomy" id="48140"/>
    <lineage>
        <taxon>Eukaryota</taxon>
        <taxon>Fungi</taxon>
        <taxon>Dikarya</taxon>
        <taxon>Basidiomycota</taxon>
        <taxon>Agaricomycotina</taxon>
        <taxon>Agaricomycetes</taxon>
        <taxon>Polyporales</taxon>
        <taxon>Phanerochaetaceae</taxon>
        <taxon>Phanerochaete</taxon>
    </lineage>
</organism>
<accession>A0A9P3L6U7</accession>
<evidence type="ECO:0000259" key="8">
    <source>
        <dbReference type="Pfam" id="PF00857"/>
    </source>
</evidence>
<name>A0A9P3L6U7_9APHY</name>
<dbReference type="EMBL" id="BPQB01000001">
    <property type="protein sequence ID" value="GJE84235.1"/>
    <property type="molecule type" value="Genomic_DNA"/>
</dbReference>
<evidence type="ECO:0000313" key="9">
    <source>
        <dbReference type="EMBL" id="GJE84235.1"/>
    </source>
</evidence>
<dbReference type="OrthoDB" id="1739143at2759"/>
<dbReference type="PANTHER" id="PTHR11080">
    <property type="entry name" value="PYRAZINAMIDASE/NICOTINAMIDASE"/>
    <property type="match status" value="1"/>
</dbReference>
<comment type="caution">
    <text evidence="9">The sequence shown here is derived from an EMBL/GenBank/DDBJ whole genome shotgun (WGS) entry which is preliminary data.</text>
</comment>
<proteinExistence type="inferred from homology"/>
<dbReference type="GO" id="GO:0046872">
    <property type="term" value="F:metal ion binding"/>
    <property type="evidence" value="ECO:0007669"/>
    <property type="project" value="UniProtKB-KW"/>
</dbReference>
<sequence length="227" mass="24123">MAQKTALIVVDMQEDFCPPARDGALAVPDGRAVLPALHALLAQPFTLKIATKDWHPADHVSFAANHAGAAPFASTTVIANPLNAAETYATRLWPVHCVQGSRGAALVRELAAARWDAVVEKGTDARVEMYSAFRSPLRAPPLPSAVSGLERVLRDAEIAAVVVGGLAGDYCVLSTALDARELAWETFVVEEATRCVGGDAGWADAKKQLEDAGVKVVGLEWVKENLF</sequence>
<dbReference type="SUPFAM" id="SSF52499">
    <property type="entry name" value="Isochorismatase-like hydrolases"/>
    <property type="match status" value="1"/>
</dbReference>
<dbReference type="Proteomes" id="UP000703269">
    <property type="component" value="Unassembled WGS sequence"/>
</dbReference>
<keyword evidence="2" id="KW-0662">Pyridine nucleotide biosynthesis</keyword>
<evidence type="ECO:0000256" key="3">
    <source>
        <dbReference type="ARBA" id="ARBA00022723"/>
    </source>
</evidence>
<comment type="pathway">
    <text evidence="5">Cofactor biosynthesis; nicotinate biosynthesis; nicotinate from nicotinamide: step 1/1.</text>
</comment>
<dbReference type="GO" id="GO:0008936">
    <property type="term" value="F:nicotinamidase activity"/>
    <property type="evidence" value="ECO:0007669"/>
    <property type="project" value="UniProtKB-EC"/>
</dbReference>
<keyword evidence="3" id="KW-0479">Metal-binding</keyword>
<reference evidence="9 10" key="1">
    <citation type="submission" date="2021-08" db="EMBL/GenBank/DDBJ databases">
        <title>Draft Genome Sequence of Phanerochaete sordida strain YK-624.</title>
        <authorList>
            <person name="Mori T."/>
            <person name="Dohra H."/>
            <person name="Suzuki T."/>
            <person name="Kawagishi H."/>
            <person name="Hirai H."/>
        </authorList>
    </citation>
    <scope>NUCLEOTIDE SEQUENCE [LARGE SCALE GENOMIC DNA]</scope>
    <source>
        <strain evidence="9 10">YK-624</strain>
    </source>
</reference>
<evidence type="ECO:0000256" key="1">
    <source>
        <dbReference type="ARBA" id="ARBA00006336"/>
    </source>
</evidence>
<evidence type="ECO:0000313" key="10">
    <source>
        <dbReference type="Proteomes" id="UP000703269"/>
    </source>
</evidence>